<keyword evidence="2" id="KW-0690">Ribosome biogenesis</keyword>
<evidence type="ECO:0000256" key="1">
    <source>
        <dbReference type="ARBA" id="ARBA00004604"/>
    </source>
</evidence>
<dbReference type="InterPro" id="IPR026532">
    <property type="entry name" value="BRX1"/>
</dbReference>
<comment type="caution">
    <text evidence="4">The sequence shown here is derived from an EMBL/GenBank/DDBJ whole genome shotgun (WGS) entry which is preliminary data.</text>
</comment>
<dbReference type="PANTHER" id="PTHR13634">
    <property type="entry name" value="RIBOSOME BIOGENESIS PROTEIN BRIX"/>
    <property type="match status" value="1"/>
</dbReference>
<sequence>MGMINHQREQETLEYEDREGKQSSLGFLSLTSIGGGALLDIKEKEESSSMGSKSRQNRKVIGDFGNLVNIPTGKYAASGGLKDVVNDDIDALDAGNKLAVVEYADDIFKFYKSIEEEGRDYMGSQSELNIKMRSILIIWVPHEEDKVARGGLDKMILVEIFGGKKKKHLLEVVGGPTLCENPFYVSPNQIRALEKRNKAGNFAKKIKAKTRRKMHDLSNPLEPDEFADMWKDDE</sequence>
<protein>
    <submittedName>
        <fullName evidence="4">Uncharacterized protein</fullName>
    </submittedName>
</protein>
<feature type="compositionally biased region" description="Basic and acidic residues" evidence="3">
    <location>
        <begin position="1"/>
        <end position="11"/>
    </location>
</feature>
<comment type="subcellular location">
    <subcellularLocation>
        <location evidence="1">Nucleus</location>
        <location evidence="1">Nucleolus</location>
    </subcellularLocation>
</comment>
<dbReference type="Proteomes" id="UP000824890">
    <property type="component" value="Unassembled WGS sequence"/>
</dbReference>
<dbReference type="PANTHER" id="PTHR13634:SF0">
    <property type="entry name" value="RIBOSOME BIOGENESIS PROTEIN BRX1 HOMOLOG"/>
    <property type="match status" value="1"/>
</dbReference>
<keyword evidence="5" id="KW-1185">Reference proteome</keyword>
<name>A0ABQ8BGQ9_BRANA</name>
<gene>
    <name evidence="4" type="ORF">HID58_043478</name>
</gene>
<reference evidence="4 5" key="1">
    <citation type="submission" date="2021-05" db="EMBL/GenBank/DDBJ databases">
        <title>Genome Assembly of Synthetic Allotetraploid Brassica napus Reveals Homoeologous Exchanges between Subgenomes.</title>
        <authorList>
            <person name="Davis J.T."/>
        </authorList>
    </citation>
    <scope>NUCLEOTIDE SEQUENCE [LARGE SCALE GENOMIC DNA]</scope>
    <source>
        <strain evidence="5">cv. Da-Ae</strain>
        <tissue evidence="4">Seedling</tissue>
    </source>
</reference>
<evidence type="ECO:0000256" key="3">
    <source>
        <dbReference type="SAM" id="MobiDB-lite"/>
    </source>
</evidence>
<accession>A0ABQ8BGQ9</accession>
<evidence type="ECO:0000256" key="2">
    <source>
        <dbReference type="ARBA" id="ARBA00022517"/>
    </source>
</evidence>
<proteinExistence type="predicted"/>
<organism evidence="4 5">
    <name type="scientific">Brassica napus</name>
    <name type="common">Rape</name>
    <dbReference type="NCBI Taxonomy" id="3708"/>
    <lineage>
        <taxon>Eukaryota</taxon>
        <taxon>Viridiplantae</taxon>
        <taxon>Streptophyta</taxon>
        <taxon>Embryophyta</taxon>
        <taxon>Tracheophyta</taxon>
        <taxon>Spermatophyta</taxon>
        <taxon>Magnoliopsida</taxon>
        <taxon>eudicotyledons</taxon>
        <taxon>Gunneridae</taxon>
        <taxon>Pentapetalae</taxon>
        <taxon>rosids</taxon>
        <taxon>malvids</taxon>
        <taxon>Brassicales</taxon>
        <taxon>Brassicaceae</taxon>
        <taxon>Brassiceae</taxon>
        <taxon>Brassica</taxon>
    </lineage>
</organism>
<feature type="compositionally biased region" description="Acidic residues" evidence="3">
    <location>
        <begin position="222"/>
        <end position="234"/>
    </location>
</feature>
<dbReference type="EMBL" id="JAGKQM010000011">
    <property type="protein sequence ID" value="KAH0903975.1"/>
    <property type="molecule type" value="Genomic_DNA"/>
</dbReference>
<evidence type="ECO:0000313" key="4">
    <source>
        <dbReference type="EMBL" id="KAH0903975.1"/>
    </source>
</evidence>
<feature type="region of interest" description="Disordered" evidence="3">
    <location>
        <begin position="211"/>
        <end position="234"/>
    </location>
</feature>
<feature type="region of interest" description="Disordered" evidence="3">
    <location>
        <begin position="1"/>
        <end position="20"/>
    </location>
</feature>
<evidence type="ECO:0000313" key="5">
    <source>
        <dbReference type="Proteomes" id="UP000824890"/>
    </source>
</evidence>